<reference evidence="2 3" key="1">
    <citation type="submission" date="2013-05" db="EMBL/GenBank/DDBJ databases">
        <title>Draft genome of the parasitic nematode Anyclostoma ceylanicum.</title>
        <authorList>
            <person name="Mitreva M."/>
        </authorList>
    </citation>
    <scope>NUCLEOTIDE SEQUENCE [LARGE SCALE GENOMIC DNA]</scope>
</reference>
<dbReference type="EMBL" id="KE132139">
    <property type="protein sequence ID" value="EPB65088.1"/>
    <property type="molecule type" value="Genomic_DNA"/>
</dbReference>
<organism evidence="2 3">
    <name type="scientific">Ancylostoma ceylanicum</name>
    <dbReference type="NCBI Taxonomy" id="53326"/>
    <lineage>
        <taxon>Eukaryota</taxon>
        <taxon>Metazoa</taxon>
        <taxon>Ecdysozoa</taxon>
        <taxon>Nematoda</taxon>
        <taxon>Chromadorea</taxon>
        <taxon>Rhabditida</taxon>
        <taxon>Rhabditina</taxon>
        <taxon>Rhabditomorpha</taxon>
        <taxon>Strongyloidea</taxon>
        <taxon>Ancylostomatidae</taxon>
        <taxon>Ancylostomatinae</taxon>
        <taxon>Ancylostoma</taxon>
    </lineage>
</organism>
<feature type="non-terminal residue" evidence="2">
    <location>
        <position position="142"/>
    </location>
</feature>
<feature type="region of interest" description="Disordered" evidence="1">
    <location>
        <begin position="112"/>
        <end position="142"/>
    </location>
</feature>
<accession>A0A0D6L422</accession>
<name>A0A0D6L422_9BILA</name>
<feature type="compositionally biased region" description="Polar residues" evidence="1">
    <location>
        <begin position="115"/>
        <end position="142"/>
    </location>
</feature>
<evidence type="ECO:0000256" key="1">
    <source>
        <dbReference type="SAM" id="MobiDB-lite"/>
    </source>
</evidence>
<protein>
    <submittedName>
        <fullName evidence="2">Uncharacterized protein</fullName>
    </submittedName>
</protein>
<gene>
    <name evidence="2" type="ORF">ANCCEY_15849</name>
</gene>
<evidence type="ECO:0000313" key="3">
    <source>
        <dbReference type="Proteomes" id="UP000054495"/>
    </source>
</evidence>
<dbReference type="AlphaFoldDB" id="A0A0D6L422"/>
<sequence>MEVDSQKSVFEPLLAQAEALDRDVEAAEAVVDTLAARRLSDPAIANPHTLPDNVPFQATRQDLADRDAQFAALSQRAAAIHAALPGKSSASRDTTLSALGDKLSRLESMLIASHATPSRSMANATPIRTSPDRTSMSSMGPL</sequence>
<keyword evidence="3" id="KW-1185">Reference proteome</keyword>
<evidence type="ECO:0000313" key="2">
    <source>
        <dbReference type="EMBL" id="EPB65088.1"/>
    </source>
</evidence>
<dbReference type="Proteomes" id="UP000054495">
    <property type="component" value="Unassembled WGS sequence"/>
</dbReference>
<proteinExistence type="predicted"/>